<dbReference type="Pfam" id="PF00501">
    <property type="entry name" value="AMP-binding"/>
    <property type="match status" value="1"/>
</dbReference>
<dbReference type="Gene3D" id="1.10.1200.10">
    <property type="entry name" value="ACP-like"/>
    <property type="match status" value="2"/>
</dbReference>
<keyword evidence="5" id="KW-0808">Transferase</keyword>
<dbReference type="Pfam" id="PF00109">
    <property type="entry name" value="ketoacyl-synt"/>
    <property type="match status" value="1"/>
</dbReference>
<dbReference type="InterPro" id="IPR036736">
    <property type="entry name" value="ACP-like_sf"/>
</dbReference>
<organism evidence="10 11">
    <name type="scientific">Crateriforma conspicua</name>
    <dbReference type="NCBI Taxonomy" id="2527996"/>
    <lineage>
        <taxon>Bacteria</taxon>
        <taxon>Pseudomonadati</taxon>
        <taxon>Planctomycetota</taxon>
        <taxon>Planctomycetia</taxon>
        <taxon>Planctomycetales</taxon>
        <taxon>Planctomycetaceae</taxon>
        <taxon>Crateriforma</taxon>
    </lineage>
</organism>
<feature type="compositionally biased region" description="Polar residues" evidence="7">
    <location>
        <begin position="2246"/>
        <end position="2263"/>
    </location>
</feature>
<proteinExistence type="predicted"/>
<dbReference type="InterPro" id="IPR016039">
    <property type="entry name" value="Thiolase-like"/>
</dbReference>
<dbReference type="Pfam" id="PF00698">
    <property type="entry name" value="Acyl_transf_1"/>
    <property type="match status" value="1"/>
</dbReference>
<dbReference type="InterPro" id="IPR015422">
    <property type="entry name" value="PyrdxlP-dep_Trfase_small"/>
</dbReference>
<dbReference type="Gene3D" id="3.40.47.10">
    <property type="match status" value="1"/>
</dbReference>
<dbReference type="FunFam" id="1.10.1200.10:FF:000005">
    <property type="entry name" value="Nonribosomal peptide synthetase 1"/>
    <property type="match status" value="1"/>
</dbReference>
<dbReference type="PANTHER" id="PTHR43775:SF51">
    <property type="entry name" value="INACTIVE PHENOLPHTHIOCEROL SYNTHESIS POLYKETIDE SYNTHASE TYPE I PKS1-RELATED"/>
    <property type="match status" value="1"/>
</dbReference>
<dbReference type="InterPro" id="IPR032821">
    <property type="entry name" value="PKS_assoc"/>
</dbReference>
<dbReference type="OrthoDB" id="219272at2"/>
<dbReference type="SUPFAM" id="SSF53901">
    <property type="entry name" value="Thiolase-like"/>
    <property type="match status" value="1"/>
</dbReference>
<feature type="compositionally biased region" description="Low complexity" evidence="7">
    <location>
        <begin position="1517"/>
        <end position="1526"/>
    </location>
</feature>
<comment type="cofactor">
    <cofactor evidence="1">
        <name>pyridoxal 5'-phosphate</name>
        <dbReference type="ChEBI" id="CHEBI:597326"/>
    </cofactor>
</comment>
<dbReference type="EMBL" id="SJPZ01000001">
    <property type="protein sequence ID" value="TWU67119.1"/>
    <property type="molecule type" value="Genomic_DNA"/>
</dbReference>
<dbReference type="InterPro" id="IPR045851">
    <property type="entry name" value="AMP-bd_C_sf"/>
</dbReference>
<dbReference type="PROSITE" id="PS00012">
    <property type="entry name" value="PHOSPHOPANTETHEINE"/>
    <property type="match status" value="2"/>
</dbReference>
<gene>
    <name evidence="10" type="primary">pksJ_1</name>
    <name evidence="10" type="ORF">V7x_26920</name>
</gene>
<dbReference type="CDD" id="cd05930">
    <property type="entry name" value="A_NRPS"/>
    <property type="match status" value="1"/>
</dbReference>
<dbReference type="Pfam" id="PF13193">
    <property type="entry name" value="AMP-binding_C"/>
    <property type="match status" value="1"/>
</dbReference>
<feature type="domain" description="Ketosynthase family 3 (KS3)" evidence="9">
    <location>
        <begin position="625"/>
        <end position="1051"/>
    </location>
</feature>
<dbReference type="InterPro" id="IPR014030">
    <property type="entry name" value="Ketoacyl_synth_N"/>
</dbReference>
<evidence type="ECO:0000256" key="2">
    <source>
        <dbReference type="ARBA" id="ARBA00001957"/>
    </source>
</evidence>
<dbReference type="NCBIfam" id="TIGR01733">
    <property type="entry name" value="AA-adenyl-dom"/>
    <property type="match status" value="1"/>
</dbReference>
<keyword evidence="3" id="KW-0596">Phosphopantetheine</keyword>
<dbReference type="GO" id="GO:0031177">
    <property type="term" value="F:phosphopantetheine binding"/>
    <property type="evidence" value="ECO:0007669"/>
    <property type="project" value="InterPro"/>
</dbReference>
<evidence type="ECO:0000256" key="1">
    <source>
        <dbReference type="ARBA" id="ARBA00001933"/>
    </source>
</evidence>
<dbReference type="InterPro" id="IPR009081">
    <property type="entry name" value="PP-bd_ACP"/>
</dbReference>
<dbReference type="InterPro" id="IPR014031">
    <property type="entry name" value="Ketoacyl_synth_C"/>
</dbReference>
<dbReference type="InterPro" id="IPR049704">
    <property type="entry name" value="Aminotrans_3_PPA_site"/>
</dbReference>
<dbReference type="GO" id="GO:0008483">
    <property type="term" value="F:transaminase activity"/>
    <property type="evidence" value="ECO:0007669"/>
    <property type="project" value="InterPro"/>
</dbReference>
<dbReference type="Gene3D" id="3.30.70.3290">
    <property type="match status" value="1"/>
</dbReference>
<dbReference type="InterPro" id="IPR014043">
    <property type="entry name" value="Acyl_transferase_dom"/>
</dbReference>
<dbReference type="Gene3D" id="3.30.300.30">
    <property type="match status" value="1"/>
</dbReference>
<dbReference type="GO" id="GO:0004315">
    <property type="term" value="F:3-oxoacyl-[acyl-carrier-protein] synthase activity"/>
    <property type="evidence" value="ECO:0007669"/>
    <property type="project" value="InterPro"/>
</dbReference>
<evidence type="ECO:0000259" key="9">
    <source>
        <dbReference type="PROSITE" id="PS52004"/>
    </source>
</evidence>
<reference evidence="10 11" key="1">
    <citation type="submission" date="2019-02" db="EMBL/GenBank/DDBJ databases">
        <title>Deep-cultivation of Planctomycetes and their phenomic and genomic characterization uncovers novel biology.</title>
        <authorList>
            <person name="Wiegand S."/>
            <person name="Jogler M."/>
            <person name="Boedeker C."/>
            <person name="Pinto D."/>
            <person name="Vollmers J."/>
            <person name="Rivas-Marin E."/>
            <person name="Kohn T."/>
            <person name="Peeters S.H."/>
            <person name="Heuer A."/>
            <person name="Rast P."/>
            <person name="Oberbeckmann S."/>
            <person name="Bunk B."/>
            <person name="Jeske O."/>
            <person name="Meyerdierks A."/>
            <person name="Storesund J.E."/>
            <person name="Kallscheuer N."/>
            <person name="Luecker S."/>
            <person name="Lage O.M."/>
            <person name="Pohl T."/>
            <person name="Merkel B.J."/>
            <person name="Hornburger P."/>
            <person name="Mueller R.-W."/>
            <person name="Bruemmer F."/>
            <person name="Labrenz M."/>
            <person name="Spormann A.M."/>
            <person name="Op Den Camp H."/>
            <person name="Overmann J."/>
            <person name="Amann R."/>
            <person name="Jetten M.S.M."/>
            <person name="Mascher T."/>
            <person name="Medema M.H."/>
            <person name="Devos D.P."/>
            <person name="Kaster A.-K."/>
            <person name="Ovreas L."/>
            <person name="Rohde M."/>
            <person name="Galperin M.Y."/>
            <person name="Jogler C."/>
        </authorList>
    </citation>
    <scope>NUCLEOTIDE SEQUENCE [LARGE SCALE GENOMIC DNA]</scope>
    <source>
        <strain evidence="10 11">V7</strain>
    </source>
</reference>
<dbReference type="Gene3D" id="3.40.640.10">
    <property type="entry name" value="Type I PLP-dependent aspartate aminotransferase-like (Major domain)"/>
    <property type="match status" value="1"/>
</dbReference>
<dbReference type="SUPFAM" id="SSF55048">
    <property type="entry name" value="Probable ACP-binding domain of malonyl-CoA ACP transacylase"/>
    <property type="match status" value="1"/>
</dbReference>
<dbReference type="PROSITE" id="PS50075">
    <property type="entry name" value="CARRIER"/>
    <property type="match status" value="2"/>
</dbReference>
<keyword evidence="4" id="KW-0597">Phosphoprotein</keyword>
<dbReference type="PROSITE" id="PS52004">
    <property type="entry name" value="KS3_2"/>
    <property type="match status" value="1"/>
</dbReference>
<dbReference type="CDD" id="cd00610">
    <property type="entry name" value="OAT_like"/>
    <property type="match status" value="1"/>
</dbReference>
<dbReference type="InterPro" id="IPR025110">
    <property type="entry name" value="AMP-bd_C"/>
</dbReference>
<feature type="region of interest" description="Disordered" evidence="7">
    <location>
        <begin position="1744"/>
        <end position="1780"/>
    </location>
</feature>
<comment type="cofactor">
    <cofactor evidence="2">
        <name>pantetheine 4'-phosphate</name>
        <dbReference type="ChEBI" id="CHEBI:47942"/>
    </cofactor>
</comment>
<dbReference type="FunFam" id="3.40.50.980:FF:000001">
    <property type="entry name" value="Non-ribosomal peptide synthetase"/>
    <property type="match status" value="1"/>
</dbReference>
<feature type="compositionally biased region" description="Basic and acidic residues" evidence="7">
    <location>
        <begin position="1761"/>
        <end position="1770"/>
    </location>
</feature>
<dbReference type="SMART" id="SM00827">
    <property type="entry name" value="PKS_AT"/>
    <property type="match status" value="1"/>
</dbReference>
<protein>
    <submittedName>
        <fullName evidence="10">Polyketide synthase PksJ</fullName>
    </submittedName>
</protein>
<evidence type="ECO:0000313" key="10">
    <source>
        <dbReference type="EMBL" id="TWU67119.1"/>
    </source>
</evidence>
<feature type="region of interest" description="Disordered" evidence="7">
    <location>
        <begin position="1516"/>
        <end position="1542"/>
    </location>
</feature>
<dbReference type="RefSeq" id="WP_146413593.1">
    <property type="nucleotide sequence ID" value="NZ_SJPZ01000001.1"/>
</dbReference>
<dbReference type="SMART" id="SM00825">
    <property type="entry name" value="PKS_KS"/>
    <property type="match status" value="1"/>
</dbReference>
<dbReference type="InterPro" id="IPR018201">
    <property type="entry name" value="Ketoacyl_synth_AS"/>
</dbReference>
<dbReference type="SUPFAM" id="SSF56801">
    <property type="entry name" value="Acetyl-CoA synthetase-like"/>
    <property type="match status" value="1"/>
</dbReference>
<dbReference type="InterPro" id="IPR010071">
    <property type="entry name" value="AA_adenyl_dom"/>
</dbReference>
<accession>A0A5C6FW23</accession>
<dbReference type="InterPro" id="IPR050091">
    <property type="entry name" value="PKS_NRPS_Biosynth_Enz"/>
</dbReference>
<dbReference type="InterPro" id="IPR020841">
    <property type="entry name" value="PKS_Beta-ketoAc_synthase_dom"/>
</dbReference>
<sequence length="2299" mass="251699">MNDAAEYYQRINAPTVRDFPQLPVHALIDQVCERRPDAIAVLSGDDTQTYRQLKAKSDQLADHLRRHGVGLGDLVGLCSNRDVDTPALLLGILKSGAGYVPLDPEYPPDRLRLMVEDSGLGHIVSHRQQATLIGSFDVENTVVDDWSALANDSDNHTVTKLPAAGDIDLESDVAYVIYTSGSTGKPKGVMVQHQAMLNLLSSMLESPGFAEQDRLLATTTLSFDISVVEMFLPLLAGGSLVVVDRQTAKDANALSAAIDRCAVNFMQATPAMWRILLSGGLPNRADMRFVSAGEPLTHDLAMKLLDHCTELWNLYGPTETTVYSTGQQIEREQSRILIGRPIANTQIFIVDSNDSLCPPGDPGELLIAGEGVTLGYRNRPELNQQRFTDWKGHRVYRTGDLARLTDDGHIDHLGRMDSQIKLDGHRIELGEIDAAMLNHPNVVQAAAVLREDIPGEKRLVGYVIASNPGAADLSQMRKMLEQRLPAYMIPQRFVEIDRFPQTPSGKLDRDHFPLPPSDRPDVGTDYVAPKTEVEKQLAKIWCELLQLDRVGIEDNFLHLGGSSLRAVAMIARADEEIGLNITPAEFFDHPTIASLVTFADTKQEITNRTNSKLDYRITDSNSIDRDAYAIVGMAARMPGAANLQQFWSNLIEGRESIRFFQPNELDAGLKESVTSHPGYVAARGVVDDADQFDRKFFGMTPRDAELTDPQQRIMMELAWTALEDAGAIPGKTQNRIGIWAGTYATTYLTKNLLTHPRVVREVDDFKLGIHNEKDYIATRVAHALDLRGPAVNVNTACSTSLVAVIQACQSLRLGDCDVALAGGVSITFPQNQGHLHQDGSIFSKDGHCRPFDADATGTLFSDGAGVVVLKRLRDAINDSDRVYAVIKGYGINNDGGQKASFSAPSLQGQANAITAAHRMAGFAPESISYVEAHGTATPLGDPIEVSALSKAFGPSSSGKPFCAIGSVKSNIGHTVSAAGVAGLIKVAMSMHHQTIPATINYRKPNPQIPFSNSPFYVCDRPTPWPSSDAPRRAGVSSFGVGGTNAHVVLEDASATAGRGDHRTGHELPFSILPISAKTERSLDGNVGELDAYLQQSNRDDDLSNIAATLQDRRQHFRHRAAVVARSAEEAQRKLNERLPQKFIRSHASPRPRDLVFMYPGQGAQYVRMGQDLYEHSSVFRDCLDECSEILLPLLGRDLRQVMFPPRGDEAASEEILRNTRFTQPALFALGVSLSRMWMAWGFEPSAMIGHSIGEFAAACVSGIFTLDVGLKLIAQRGRLMQELPGGSMLSVRKPGSDVETMLWGDMAIASFNGPNLCVVAGPTDQVSQLQTKLEGDSVACRRLHTSHAFHSPMMDPVVQPFQQFAEQFEFAKPNIPILSTVTGQWMTDHEATDPGYWANHLRAPVRFSSAIQRVWSEADGDPMRILLELGPRKTLSSLAKQHAASPKQQLVYPTLSDRADDQAEWSATTTAIARLWASGTDVNWSKLSCSGAPRKKSAPVSIPTYSFDRERFFIDSPTVEEPPTTEATRSSVPSTQTTPPAQHATMNRLPQLIERIHHVFENSSGFDVSEFSDDTTFFEMGLDSLVLTQTASSLTTEFETEVSFRQLLEGTVTVGSLAQWLDETLPAEPCASPEPLQSPTPAETSIADEANRVHTNVPMQVRSEAEGDLPVNPLNAESQVMASSSSVAETNPKGGLESIVQLQLQAQMQLMQQQLAVFAQRPSPPTAIAQPTVTAQKIQHTTLEPTADQPQSSDHVSSKQQDVDTAKTTDTETTVGDVAPRAKRYDTVKLQDGELDSEQQQALDAMIAMNQSIMPRSKSYAQEHRRYLADPRTVSGFRPNLKEMTHPIVVDRSKGVHLWDIDGNKYIDFTCGFGSNILGHGHDVIVDAITDQIQKDFSIGPQTPLAGEVARIFCELTGHDRMAFSNTGSEAVLGCTRLARNYTGRDLIVMFNGDYHGILDEVVVRGSKKQKSFPAATGIPKDYVTNTLVLEYGAEQSLQIIEDNLDRLAAVLVEPVQSRKPELQPQAFLKSLERMTANQPTALIFDEVISGFRIGLGGAQEHFGVKADLASYGKIVGGGMPIGVVAGRSEYMNGLDGGFWSYGDDSRPEAGMTYFAGTFVRHPLTLAASKAILTHLKKCGPAAYARINALSDDLAEKSNRVFQELNAPMFLANFGSLFKIQFREDMLYSEVFFAGLRRRGIHIWDHRPCLLTLAHRPEHVDQFVTALRDTIVECQQYRFLPGQGVPQTIDANDAQQPTDQSASPPCLNAKLGRDTNNNPAWFVADTLNPGQYVQVGLPS</sequence>
<dbReference type="InterPro" id="IPR015421">
    <property type="entry name" value="PyrdxlP-dep_Trfase_major"/>
</dbReference>
<dbReference type="InterPro" id="IPR005814">
    <property type="entry name" value="Aminotrans_3"/>
</dbReference>
<evidence type="ECO:0000259" key="8">
    <source>
        <dbReference type="PROSITE" id="PS50075"/>
    </source>
</evidence>
<dbReference type="Pfam" id="PF02801">
    <property type="entry name" value="Ketoacyl-synt_C"/>
    <property type="match status" value="1"/>
</dbReference>
<dbReference type="InterPro" id="IPR016035">
    <property type="entry name" value="Acyl_Trfase/lysoPLipase"/>
</dbReference>
<dbReference type="InterPro" id="IPR020845">
    <property type="entry name" value="AMP-binding_CS"/>
</dbReference>
<dbReference type="InterPro" id="IPR016036">
    <property type="entry name" value="Malonyl_transacylase_ACP-bd"/>
</dbReference>
<dbReference type="Pfam" id="PF00202">
    <property type="entry name" value="Aminotran_3"/>
    <property type="match status" value="1"/>
</dbReference>
<dbReference type="Gene3D" id="2.30.38.10">
    <property type="entry name" value="Luciferase, Domain 3"/>
    <property type="match status" value="1"/>
</dbReference>
<feature type="region of interest" description="Disordered" evidence="7">
    <location>
        <begin position="2246"/>
        <end position="2269"/>
    </location>
</feature>
<dbReference type="SUPFAM" id="SSF53383">
    <property type="entry name" value="PLP-dependent transferases"/>
    <property type="match status" value="1"/>
</dbReference>
<dbReference type="InterPro" id="IPR015424">
    <property type="entry name" value="PyrdxlP-dep_Trfase"/>
</dbReference>
<evidence type="ECO:0000256" key="6">
    <source>
        <dbReference type="ARBA" id="ARBA00022898"/>
    </source>
</evidence>
<dbReference type="CDD" id="cd00833">
    <property type="entry name" value="PKS"/>
    <property type="match status" value="1"/>
</dbReference>
<dbReference type="PROSITE" id="PS00455">
    <property type="entry name" value="AMP_BINDING"/>
    <property type="match status" value="1"/>
</dbReference>
<feature type="domain" description="Carrier" evidence="8">
    <location>
        <begin position="528"/>
        <end position="603"/>
    </location>
</feature>
<dbReference type="PANTHER" id="PTHR43775">
    <property type="entry name" value="FATTY ACID SYNTHASE"/>
    <property type="match status" value="1"/>
</dbReference>
<evidence type="ECO:0000256" key="3">
    <source>
        <dbReference type="ARBA" id="ARBA00022450"/>
    </source>
</evidence>
<dbReference type="SMART" id="SM00823">
    <property type="entry name" value="PKS_PP"/>
    <property type="match status" value="2"/>
</dbReference>
<name>A0A5C6FW23_9PLAN</name>
<dbReference type="Pfam" id="PF00550">
    <property type="entry name" value="PP-binding"/>
    <property type="match status" value="2"/>
</dbReference>
<evidence type="ECO:0000256" key="5">
    <source>
        <dbReference type="ARBA" id="ARBA00022679"/>
    </source>
</evidence>
<dbReference type="GO" id="GO:0030170">
    <property type="term" value="F:pyridoxal phosphate binding"/>
    <property type="evidence" value="ECO:0007669"/>
    <property type="project" value="InterPro"/>
</dbReference>
<dbReference type="GO" id="GO:0004312">
    <property type="term" value="F:fatty acid synthase activity"/>
    <property type="evidence" value="ECO:0007669"/>
    <property type="project" value="TreeGrafter"/>
</dbReference>
<dbReference type="PROSITE" id="PS00600">
    <property type="entry name" value="AA_TRANSFER_CLASS_3"/>
    <property type="match status" value="1"/>
</dbReference>
<feature type="compositionally biased region" description="Polar residues" evidence="7">
    <location>
        <begin position="1527"/>
        <end position="1540"/>
    </location>
</feature>
<feature type="domain" description="Carrier" evidence="8">
    <location>
        <begin position="1543"/>
        <end position="1625"/>
    </location>
</feature>
<dbReference type="GO" id="GO:0006633">
    <property type="term" value="P:fatty acid biosynthetic process"/>
    <property type="evidence" value="ECO:0007669"/>
    <property type="project" value="InterPro"/>
</dbReference>
<dbReference type="InterPro" id="IPR001227">
    <property type="entry name" value="Ac_transferase_dom_sf"/>
</dbReference>
<dbReference type="PROSITE" id="PS00606">
    <property type="entry name" value="KS3_1"/>
    <property type="match status" value="1"/>
</dbReference>
<dbReference type="Gene3D" id="3.30.70.250">
    <property type="entry name" value="Malonyl-CoA ACP transacylase, ACP-binding"/>
    <property type="match status" value="1"/>
</dbReference>
<dbReference type="FunFam" id="3.40.50.12780:FF:000012">
    <property type="entry name" value="Non-ribosomal peptide synthetase"/>
    <property type="match status" value="1"/>
</dbReference>
<dbReference type="SUPFAM" id="SSF47336">
    <property type="entry name" value="ACP-like"/>
    <property type="match status" value="2"/>
</dbReference>
<keyword evidence="6" id="KW-0663">Pyridoxal phosphate</keyword>
<evidence type="ECO:0000313" key="11">
    <source>
        <dbReference type="Proteomes" id="UP000316476"/>
    </source>
</evidence>
<dbReference type="Pfam" id="PF16197">
    <property type="entry name" value="KAsynt_C_assoc"/>
    <property type="match status" value="1"/>
</dbReference>
<dbReference type="InterPro" id="IPR020806">
    <property type="entry name" value="PKS_PP-bd"/>
</dbReference>
<comment type="caution">
    <text evidence="10">The sequence shown here is derived from an EMBL/GenBank/DDBJ whole genome shotgun (WGS) entry which is preliminary data.</text>
</comment>
<evidence type="ECO:0000256" key="4">
    <source>
        <dbReference type="ARBA" id="ARBA00022553"/>
    </source>
</evidence>
<dbReference type="SUPFAM" id="SSF52151">
    <property type="entry name" value="FabD/lysophospholipase-like"/>
    <property type="match status" value="1"/>
</dbReference>
<dbReference type="InterPro" id="IPR006162">
    <property type="entry name" value="Ppantetheine_attach_site"/>
</dbReference>
<dbReference type="Gene3D" id="3.40.366.10">
    <property type="entry name" value="Malonyl-Coenzyme A Acyl Carrier Protein, domain 2"/>
    <property type="match status" value="1"/>
</dbReference>
<dbReference type="InterPro" id="IPR000873">
    <property type="entry name" value="AMP-dep_synth/lig_dom"/>
</dbReference>
<dbReference type="Proteomes" id="UP000316476">
    <property type="component" value="Unassembled WGS sequence"/>
</dbReference>
<dbReference type="Gene3D" id="3.90.1150.10">
    <property type="entry name" value="Aspartate Aminotransferase, domain 1"/>
    <property type="match status" value="1"/>
</dbReference>
<evidence type="ECO:0000256" key="7">
    <source>
        <dbReference type="SAM" id="MobiDB-lite"/>
    </source>
</evidence>
<feature type="compositionally biased region" description="Polar residues" evidence="7">
    <location>
        <begin position="1744"/>
        <end position="1760"/>
    </location>
</feature>
<dbReference type="Gene3D" id="3.40.50.980">
    <property type="match status" value="2"/>
</dbReference>